<evidence type="ECO:0000256" key="2">
    <source>
        <dbReference type="SAM" id="Phobius"/>
    </source>
</evidence>
<proteinExistence type="predicted"/>
<keyword evidence="2" id="KW-1133">Transmembrane helix</keyword>
<protein>
    <submittedName>
        <fullName evidence="3">Uncharacterized protein</fullName>
    </submittedName>
</protein>
<keyword evidence="2" id="KW-0812">Transmembrane</keyword>
<dbReference type="EMBL" id="JOJZ01000013">
    <property type="protein sequence ID" value="KID42004.1"/>
    <property type="molecule type" value="Genomic_DNA"/>
</dbReference>
<keyword evidence="2" id="KW-0472">Membrane</keyword>
<organism evidence="3 4">
    <name type="scientific">Fructilactobacillus fructivorans</name>
    <dbReference type="NCBI Taxonomy" id="1614"/>
    <lineage>
        <taxon>Bacteria</taxon>
        <taxon>Bacillati</taxon>
        <taxon>Bacillota</taxon>
        <taxon>Bacilli</taxon>
        <taxon>Lactobacillales</taxon>
        <taxon>Lactobacillaceae</taxon>
        <taxon>Fructilactobacillus</taxon>
    </lineage>
</organism>
<feature type="compositionally biased region" description="Polar residues" evidence="1">
    <location>
        <begin position="57"/>
        <end position="72"/>
    </location>
</feature>
<evidence type="ECO:0000313" key="4">
    <source>
        <dbReference type="Proteomes" id="UP000031397"/>
    </source>
</evidence>
<feature type="region of interest" description="Disordered" evidence="1">
    <location>
        <begin position="57"/>
        <end position="131"/>
    </location>
</feature>
<reference evidence="3 4" key="1">
    <citation type="submission" date="2014-06" db="EMBL/GenBank/DDBJ databases">
        <title>Functional and comparative genomic analyses of the Drosophila gut microbiota identify candidate symbiosis factors.</title>
        <authorList>
            <person name="Newell P.D."/>
            <person name="Chaston J.M."/>
            <person name="Douglas A.E."/>
        </authorList>
    </citation>
    <scope>NUCLEOTIDE SEQUENCE [LARGE SCALE GENOMIC DNA]</scope>
    <source>
        <strain evidence="3 4">DmCS_002</strain>
    </source>
</reference>
<sequence>MNNQDPDSRYERYDFNATNDPRHQKKTFKAWPWVLGLVAIVILLVFGIHLLTSGNGLKQLSVPSTSQQSSKAIRSEKKAKNFNKAEQSTNQSASSVSQNQASTSQNRSQASNANNSNENNSANDSNSMFATPKTFDSVQDAKNYARATQKSWLAAGYSNFTIERNGQGFYTLQFVK</sequence>
<dbReference type="GeneID" id="74913342"/>
<dbReference type="PATRIC" id="fig|1614.7.peg.642"/>
<dbReference type="Proteomes" id="UP000031397">
    <property type="component" value="Unassembled WGS sequence"/>
</dbReference>
<name>A0A0C1M6T6_9LACO</name>
<feature type="region of interest" description="Disordered" evidence="1">
    <location>
        <begin position="1"/>
        <end position="22"/>
    </location>
</feature>
<keyword evidence="4" id="KW-1185">Reference proteome</keyword>
<evidence type="ECO:0000313" key="3">
    <source>
        <dbReference type="EMBL" id="KID42004.1"/>
    </source>
</evidence>
<feature type="transmembrane region" description="Helical" evidence="2">
    <location>
        <begin position="30"/>
        <end position="51"/>
    </location>
</feature>
<accession>A0A0C1M6T6</accession>
<dbReference type="AlphaFoldDB" id="A0A0C1M6T6"/>
<feature type="compositionally biased region" description="Low complexity" evidence="1">
    <location>
        <begin position="87"/>
        <end position="127"/>
    </location>
</feature>
<dbReference type="OrthoDB" id="2330114at2"/>
<comment type="caution">
    <text evidence="3">The sequence shown here is derived from an EMBL/GenBank/DDBJ whole genome shotgun (WGS) entry which is preliminary data.</text>
</comment>
<feature type="compositionally biased region" description="Basic and acidic residues" evidence="1">
    <location>
        <begin position="1"/>
        <end position="14"/>
    </location>
</feature>
<dbReference type="RefSeq" id="WP_039144102.1">
    <property type="nucleotide sequence ID" value="NZ_JOJZ01000013.1"/>
</dbReference>
<gene>
    <name evidence="3" type="ORF">LfDm3_0672</name>
</gene>
<evidence type="ECO:0000256" key="1">
    <source>
        <dbReference type="SAM" id="MobiDB-lite"/>
    </source>
</evidence>